<dbReference type="RefSeq" id="WP_317695430.1">
    <property type="nucleotide sequence ID" value="NZ_AP026801.1"/>
</dbReference>
<feature type="region of interest" description="Disordered" evidence="1">
    <location>
        <begin position="562"/>
        <end position="582"/>
    </location>
</feature>
<sequence length="742" mass="80521">MPKVINLALENAKVRTVKTDGEVQVAVGDKRDTLRITLMDSGTHQPMNLTNLQPFEFRATNPGRNIIRTRDNFTLESDGVHLDFILPDEVYSQNGLIQDAVIRANVDGDVYSTEHFFILIMPTPGILEMYPQAADALQEATSALRQAIAQMQDATNTSTNTIINELKASAQTAINDLISNLKTSSDKTISDAVKKAVDDSIAKLKTDTDKKISDMLTEVTDLKNSTADTIKQIKDDLPSAQQAITDSKALKEQASGIVDSLSTTLTESKAKADALVADIKATAQNLLTASSKEKPVKDIKLDYDDAKPNALKTILLSLRDGSSQEFSMTETIKKVITDNPALVGNATVDLSNYPTKAELTSGLASKADRTDLAGKADKTALDAKADKTALDAKADKTDLDSKANKTDLDSKANQIYVDTQLSTKADKKDLDTKANAGDLSKFIDQKTFDYQLGMKADAKNFDILQNEVMTIKATTDDAITVLDMTLDPTSKVKKIILDSAGSKTSLSTIIIQDSKGVGHSYQFDESVRRVMTEHPDWFVTKTDLQTKADKSDLTALQTQVSKLASSSGGGGGSSSGGGNDSRLDPYIKGLSQGLILHQYRAVATSRDSSVSSFNIWGCVFEPNFSMSPFKFDVENRGEFALGMIGCNFELSKSVGEGVVLAEIQYKDINTGTPLSTRNLTTYQPYPAMTAFNSNSTKIIYLDAEAGKFQQKPDTTTITTRSQLSSGETYTFSYFLQTLVYPG</sequence>
<dbReference type="EMBL" id="AP026801">
    <property type="protein sequence ID" value="BDR56870.1"/>
    <property type="molecule type" value="Genomic_DNA"/>
</dbReference>
<evidence type="ECO:0000256" key="1">
    <source>
        <dbReference type="SAM" id="MobiDB-lite"/>
    </source>
</evidence>
<dbReference type="AlphaFoldDB" id="A0AAU9D3J1"/>
<keyword evidence="3" id="KW-1185">Reference proteome</keyword>
<protein>
    <recommendedName>
        <fullName evidence="4">BppU N-terminal domain-containing protein</fullName>
    </recommendedName>
</protein>
<evidence type="ECO:0000313" key="2">
    <source>
        <dbReference type="EMBL" id="BDR56870.1"/>
    </source>
</evidence>
<name>A0AAU9D3J1_9LACO</name>
<dbReference type="Proteomes" id="UP001321804">
    <property type="component" value="Chromosome"/>
</dbReference>
<proteinExistence type="predicted"/>
<feature type="compositionally biased region" description="Gly residues" evidence="1">
    <location>
        <begin position="567"/>
        <end position="579"/>
    </location>
</feature>
<evidence type="ECO:0008006" key="4">
    <source>
        <dbReference type="Google" id="ProtNLM"/>
    </source>
</evidence>
<accession>A0AAU9D3J1</accession>
<evidence type="ECO:0000313" key="3">
    <source>
        <dbReference type="Proteomes" id="UP001321804"/>
    </source>
</evidence>
<dbReference type="KEGG" id="xak:KIMC2_14320"/>
<organism evidence="2 3">
    <name type="scientific">Xylocopilactobacillus apis</name>
    <dbReference type="NCBI Taxonomy" id="2932183"/>
    <lineage>
        <taxon>Bacteria</taxon>
        <taxon>Bacillati</taxon>
        <taxon>Bacillota</taxon>
        <taxon>Bacilli</taxon>
        <taxon>Lactobacillales</taxon>
        <taxon>Lactobacillaceae</taxon>
        <taxon>Xylocopilactobacillus</taxon>
    </lineage>
</organism>
<reference evidence="2 3" key="1">
    <citation type="journal article" date="2023" name="Microbiol. Spectr.">
        <title>Symbiosis of Carpenter Bees with Uncharacterized Lactic Acid Bacteria Showing NAD Auxotrophy.</title>
        <authorList>
            <person name="Kawasaki S."/>
            <person name="Ozawa K."/>
            <person name="Mori T."/>
            <person name="Yamamoto A."/>
            <person name="Ito M."/>
            <person name="Ohkuma M."/>
            <person name="Sakamoto M."/>
            <person name="Matsutani M."/>
        </authorList>
    </citation>
    <scope>NUCLEOTIDE SEQUENCE [LARGE SCALE GENOMIC DNA]</scope>
    <source>
        <strain evidence="2 3">KimC2</strain>
    </source>
</reference>
<gene>
    <name evidence="2" type="ORF">KIMC2_14320</name>
</gene>